<dbReference type="InterPro" id="IPR040256">
    <property type="entry name" value="At4g02000-like"/>
</dbReference>
<feature type="compositionally biased region" description="Polar residues" evidence="2">
    <location>
        <begin position="143"/>
        <end position="159"/>
    </location>
</feature>
<proteinExistence type="predicted"/>
<keyword evidence="1" id="KW-0862">Zinc</keyword>
<feature type="compositionally biased region" description="Polar residues" evidence="2">
    <location>
        <begin position="170"/>
        <end position="197"/>
    </location>
</feature>
<dbReference type="PROSITE" id="PS50158">
    <property type="entry name" value="ZF_CCHC"/>
    <property type="match status" value="1"/>
</dbReference>
<keyword evidence="5" id="KW-1185">Reference proteome</keyword>
<evidence type="ECO:0000313" key="4">
    <source>
        <dbReference type="EMBL" id="CAI0381183.1"/>
    </source>
</evidence>
<dbReference type="GO" id="GO:0008270">
    <property type="term" value="F:zinc ion binding"/>
    <property type="evidence" value="ECO:0007669"/>
    <property type="project" value="UniProtKB-KW"/>
</dbReference>
<feature type="domain" description="CCHC-type" evidence="3">
    <location>
        <begin position="80"/>
        <end position="95"/>
    </location>
</feature>
<comment type="caution">
    <text evidence="4">The sequence shown here is derived from an EMBL/GenBank/DDBJ whole genome shotgun (WGS) entry which is preliminary data.</text>
</comment>
<dbReference type="InterPro" id="IPR001878">
    <property type="entry name" value="Znf_CCHC"/>
</dbReference>
<accession>A0AAV0H8V9</accession>
<organism evidence="4 5">
    <name type="scientific">Linum tenue</name>
    <dbReference type="NCBI Taxonomy" id="586396"/>
    <lineage>
        <taxon>Eukaryota</taxon>
        <taxon>Viridiplantae</taxon>
        <taxon>Streptophyta</taxon>
        <taxon>Embryophyta</taxon>
        <taxon>Tracheophyta</taxon>
        <taxon>Spermatophyta</taxon>
        <taxon>Magnoliopsida</taxon>
        <taxon>eudicotyledons</taxon>
        <taxon>Gunneridae</taxon>
        <taxon>Pentapetalae</taxon>
        <taxon>rosids</taxon>
        <taxon>fabids</taxon>
        <taxon>Malpighiales</taxon>
        <taxon>Linaceae</taxon>
        <taxon>Linum</taxon>
    </lineage>
</organism>
<evidence type="ECO:0000259" key="3">
    <source>
        <dbReference type="PROSITE" id="PS50158"/>
    </source>
</evidence>
<dbReference type="EMBL" id="CAMGYJ010000002">
    <property type="protein sequence ID" value="CAI0381183.1"/>
    <property type="molecule type" value="Genomic_DNA"/>
</dbReference>
<sequence length="418" mass="44826">MIVWVQFPGLPVHFYHKELLFTMGNLIGRSIKLDYHTQHQQRAKFARMAVEVDLSKPLVPRIRLDGRWQQIEYENLPVVCFECGRVGHTNVSCQSREQGGRGESVQGALAPAAIVADGSSPEANAGFGPWMVVTRKSRRNLKDTATNGKAAQVLAITNGQKKDEGRKESGTSGMAQPQSIGNSLQKQRQQTGESQAAKTEGKGKGKSKGKGKAMEAVGSAEKGLLGPKPTSGEASSSGTSNGLKTAARAFESQSERSQQAVKSACGLTEMETGLAPSSGPTTQTINGENGTKIRIVETQAYQPPAPRVADPDVPSAVSRTNSKKEGRGSGTKRTATPKKGTAMRHNPLKPLQIWSPVKEKKGRNKEKRVSLTLQQIKDWTDAAKPKTVAEPETMNREAAEEMVAISSGPVSNPNVPAL</sequence>
<evidence type="ECO:0000256" key="1">
    <source>
        <dbReference type="PROSITE-ProRule" id="PRU00047"/>
    </source>
</evidence>
<gene>
    <name evidence="4" type="ORF">LITE_LOCUS3024</name>
</gene>
<name>A0AAV0H8V9_9ROSI</name>
<evidence type="ECO:0000313" key="5">
    <source>
        <dbReference type="Proteomes" id="UP001154282"/>
    </source>
</evidence>
<dbReference type="PANTHER" id="PTHR31286">
    <property type="entry name" value="GLYCINE-RICH CELL WALL STRUCTURAL PROTEIN 1.8-LIKE"/>
    <property type="match status" value="1"/>
</dbReference>
<protein>
    <recommendedName>
        <fullName evidence="3">CCHC-type domain-containing protein</fullName>
    </recommendedName>
</protein>
<dbReference type="AlphaFoldDB" id="A0AAV0H8V9"/>
<feature type="compositionally biased region" description="Polar residues" evidence="2">
    <location>
        <begin position="232"/>
        <end position="243"/>
    </location>
</feature>
<feature type="compositionally biased region" description="Basic and acidic residues" evidence="2">
    <location>
        <begin position="160"/>
        <end position="169"/>
    </location>
</feature>
<feature type="compositionally biased region" description="Low complexity" evidence="2">
    <location>
        <begin position="307"/>
        <end position="317"/>
    </location>
</feature>
<keyword evidence="1" id="KW-0479">Metal-binding</keyword>
<feature type="compositionally biased region" description="Polar residues" evidence="2">
    <location>
        <begin position="251"/>
        <end position="261"/>
    </location>
</feature>
<feature type="compositionally biased region" description="Polar residues" evidence="2">
    <location>
        <begin position="278"/>
        <end position="289"/>
    </location>
</feature>
<evidence type="ECO:0000256" key="2">
    <source>
        <dbReference type="SAM" id="MobiDB-lite"/>
    </source>
</evidence>
<dbReference type="PANTHER" id="PTHR31286:SF99">
    <property type="entry name" value="DUF4283 DOMAIN-CONTAINING PROTEIN"/>
    <property type="match status" value="1"/>
</dbReference>
<dbReference type="Proteomes" id="UP001154282">
    <property type="component" value="Unassembled WGS sequence"/>
</dbReference>
<keyword evidence="1" id="KW-0863">Zinc-finger</keyword>
<dbReference type="GO" id="GO:0003676">
    <property type="term" value="F:nucleic acid binding"/>
    <property type="evidence" value="ECO:0007669"/>
    <property type="project" value="InterPro"/>
</dbReference>
<reference evidence="4" key="1">
    <citation type="submission" date="2022-08" db="EMBL/GenBank/DDBJ databases">
        <authorList>
            <person name="Gutierrez-Valencia J."/>
        </authorList>
    </citation>
    <scope>NUCLEOTIDE SEQUENCE</scope>
</reference>
<feature type="region of interest" description="Disordered" evidence="2">
    <location>
        <begin position="142"/>
        <end position="370"/>
    </location>
</feature>